<feature type="compositionally biased region" description="Acidic residues" evidence="1">
    <location>
        <begin position="81"/>
        <end position="103"/>
    </location>
</feature>
<proteinExistence type="predicted"/>
<gene>
    <name evidence="3" type="ORF">CEPIT_LOCUS37010</name>
</gene>
<accession>A0AAV0FTP9</accession>
<sequence length="220" mass="24720">MEGGRYSVDLGNLQRNRRNEIGRKKSRKGKELAGSSSQSRDDFETGYQRRDGDAMSEEQLQQELARHNNRFLQQQQMPTTIDEEELEDEDAEELEPETAEEEGAGSHDADEPASSQTATGNKKNWWKSKERTFPILARMAKQVLSMPVSTVAVEQEFSSAGNVLTASRSRLSAESLETLICYHDWLNVARRTQELSITPSQDFMDDSTTDGDSTYAGDSD</sequence>
<feature type="domain" description="HAT C-terminal dimerisation" evidence="2">
    <location>
        <begin position="124"/>
        <end position="186"/>
    </location>
</feature>
<feature type="compositionally biased region" description="Polar residues" evidence="1">
    <location>
        <begin position="113"/>
        <end position="122"/>
    </location>
</feature>
<dbReference type="PANTHER" id="PTHR23272">
    <property type="entry name" value="BED FINGER-RELATED"/>
    <property type="match status" value="1"/>
</dbReference>
<dbReference type="SUPFAM" id="SSF53098">
    <property type="entry name" value="Ribonuclease H-like"/>
    <property type="match status" value="1"/>
</dbReference>
<feature type="compositionally biased region" description="Basic and acidic residues" evidence="1">
    <location>
        <begin position="39"/>
        <end position="53"/>
    </location>
</feature>
<dbReference type="AlphaFoldDB" id="A0AAV0FTP9"/>
<dbReference type="InterPro" id="IPR008906">
    <property type="entry name" value="HATC_C_dom"/>
</dbReference>
<evidence type="ECO:0000313" key="4">
    <source>
        <dbReference type="Proteomes" id="UP001152523"/>
    </source>
</evidence>
<dbReference type="Proteomes" id="UP001152523">
    <property type="component" value="Unassembled WGS sequence"/>
</dbReference>
<dbReference type="InterPro" id="IPR012337">
    <property type="entry name" value="RNaseH-like_sf"/>
</dbReference>
<dbReference type="GO" id="GO:0046983">
    <property type="term" value="F:protein dimerization activity"/>
    <property type="evidence" value="ECO:0007669"/>
    <property type="project" value="InterPro"/>
</dbReference>
<keyword evidence="4" id="KW-1185">Reference proteome</keyword>
<evidence type="ECO:0000259" key="2">
    <source>
        <dbReference type="Pfam" id="PF05699"/>
    </source>
</evidence>
<evidence type="ECO:0000256" key="1">
    <source>
        <dbReference type="SAM" id="MobiDB-lite"/>
    </source>
</evidence>
<feature type="region of interest" description="Disordered" evidence="1">
    <location>
        <begin position="1"/>
        <end position="124"/>
    </location>
</feature>
<name>A0AAV0FTP9_9ASTE</name>
<organism evidence="3 4">
    <name type="scientific">Cuscuta epithymum</name>
    <dbReference type="NCBI Taxonomy" id="186058"/>
    <lineage>
        <taxon>Eukaryota</taxon>
        <taxon>Viridiplantae</taxon>
        <taxon>Streptophyta</taxon>
        <taxon>Embryophyta</taxon>
        <taxon>Tracheophyta</taxon>
        <taxon>Spermatophyta</taxon>
        <taxon>Magnoliopsida</taxon>
        <taxon>eudicotyledons</taxon>
        <taxon>Gunneridae</taxon>
        <taxon>Pentapetalae</taxon>
        <taxon>asterids</taxon>
        <taxon>lamiids</taxon>
        <taxon>Solanales</taxon>
        <taxon>Convolvulaceae</taxon>
        <taxon>Cuscuteae</taxon>
        <taxon>Cuscuta</taxon>
        <taxon>Cuscuta subgen. Cuscuta</taxon>
    </lineage>
</organism>
<comment type="caution">
    <text evidence="3">The sequence shown here is derived from an EMBL/GenBank/DDBJ whole genome shotgun (WGS) entry which is preliminary data.</text>
</comment>
<feature type="region of interest" description="Disordered" evidence="1">
    <location>
        <begin position="199"/>
        <end position="220"/>
    </location>
</feature>
<dbReference type="EMBL" id="CAMAPF010001011">
    <property type="protein sequence ID" value="CAH9138700.1"/>
    <property type="molecule type" value="Genomic_DNA"/>
</dbReference>
<reference evidence="3" key="1">
    <citation type="submission" date="2022-07" db="EMBL/GenBank/DDBJ databases">
        <authorList>
            <person name="Macas J."/>
            <person name="Novak P."/>
            <person name="Neumann P."/>
        </authorList>
    </citation>
    <scope>NUCLEOTIDE SEQUENCE</scope>
</reference>
<protein>
    <recommendedName>
        <fullName evidence="2">HAT C-terminal dimerisation domain-containing protein</fullName>
    </recommendedName>
</protein>
<evidence type="ECO:0000313" key="3">
    <source>
        <dbReference type="EMBL" id="CAH9138700.1"/>
    </source>
</evidence>
<dbReference type="Pfam" id="PF05699">
    <property type="entry name" value="Dimer_Tnp_hAT"/>
    <property type="match status" value="1"/>
</dbReference>
<dbReference type="PANTHER" id="PTHR23272:SF161">
    <property type="entry name" value="ZINC FINGER BED DOMAIN-CONTAINING PROTEIN RICESLEEPER 1-LIKE"/>
    <property type="match status" value="1"/>
</dbReference>